<evidence type="ECO:0008006" key="3">
    <source>
        <dbReference type="Google" id="ProtNLM"/>
    </source>
</evidence>
<evidence type="ECO:0000313" key="1">
    <source>
        <dbReference type="EMBL" id="RMA40833.1"/>
    </source>
</evidence>
<dbReference type="EMBL" id="RCNT01000010">
    <property type="protein sequence ID" value="RMA40833.1"/>
    <property type="molecule type" value="Genomic_DNA"/>
</dbReference>
<sequence length="480" mass="52761">MTPKPNLLPPNSALRAAVDYIRDQATYPIEEVALGAGLGLFAGIAGRAYQTPGRMAGLNLYIMVAAPTGMGKDAGRQGMYSLLDAVVRGENPHAAPNMPSAREFIGPARFASVPAVMRHLEKVRSFVSIMTEGGKEFSRMTDPRASSHDRDVATKWLDIYGSSSFGGVVGGTAYANASDNIGDVVRPAVTIYAEGTQKTVYANYTDNCVSDGLWPRFMMLDRNENDWPQINEYPQYEPSPELVQYLTALCERSHTLNQQDQVVQVGAADDARDALAAYEKETRRIMETCGDDVVRALWTRSALRAKKLASLVAVGVHFDMPTVTLEHALWAINLERYTVGVVIGRVSRGEVGGDENNELRQAEELKRTVVNYLVAEYHELSNAGRVTRSMHAAHIIPWSYLLSGVGRRAAFKHGKPNPVAALERTVRSFIDAGWFVEVDQATKQAHGKSGKAYAVTNAQYFLDRPDAEESKPTNPQFFTE</sequence>
<dbReference type="Proteomes" id="UP000281343">
    <property type="component" value="Unassembled WGS sequence"/>
</dbReference>
<accession>A0A3L9Y3F3</accession>
<dbReference type="AlphaFoldDB" id="A0A3L9Y3F3"/>
<keyword evidence="2" id="KW-1185">Reference proteome</keyword>
<proteinExistence type="predicted"/>
<comment type="caution">
    <text evidence="1">The sequence shown here is derived from an EMBL/GenBank/DDBJ whole genome shotgun (WGS) entry which is preliminary data.</text>
</comment>
<organism evidence="1 2">
    <name type="scientific">Rhodophyticola porphyridii</name>
    <dbReference type="NCBI Taxonomy" id="1852017"/>
    <lineage>
        <taxon>Bacteria</taxon>
        <taxon>Pseudomonadati</taxon>
        <taxon>Pseudomonadota</taxon>
        <taxon>Alphaproteobacteria</taxon>
        <taxon>Rhodobacterales</taxon>
        <taxon>Roseobacteraceae</taxon>
        <taxon>Rhodophyticola</taxon>
    </lineage>
</organism>
<protein>
    <recommendedName>
        <fullName evidence="3">DUF3987 domain-containing protein</fullName>
    </recommendedName>
</protein>
<reference evidence="1 2" key="1">
    <citation type="submission" date="2018-10" db="EMBL/GenBank/DDBJ databases">
        <authorList>
            <person name="Jung H.S."/>
            <person name="Jeon C.O."/>
        </authorList>
    </citation>
    <scope>NUCLEOTIDE SEQUENCE [LARGE SCALE GENOMIC DNA]</scope>
    <source>
        <strain evidence="1 2">MA-7-27</strain>
    </source>
</reference>
<gene>
    <name evidence="1" type="ORF">D9R08_16830</name>
</gene>
<dbReference type="RefSeq" id="WP_121899243.1">
    <property type="nucleotide sequence ID" value="NZ_RCNT01000010.1"/>
</dbReference>
<dbReference type="OrthoDB" id="5453446at2"/>
<evidence type="ECO:0000313" key="2">
    <source>
        <dbReference type="Proteomes" id="UP000281343"/>
    </source>
</evidence>
<name>A0A3L9Y3F3_9RHOB</name>